<evidence type="ECO:0000313" key="3">
    <source>
        <dbReference type="Proteomes" id="UP000741013"/>
    </source>
</evidence>
<protein>
    <submittedName>
        <fullName evidence="2">Uncharacterized protein</fullName>
    </submittedName>
</protein>
<dbReference type="Proteomes" id="UP000741013">
    <property type="component" value="Unassembled WGS sequence"/>
</dbReference>
<feature type="region of interest" description="Disordered" evidence="1">
    <location>
        <begin position="27"/>
        <end position="71"/>
    </location>
</feature>
<evidence type="ECO:0000256" key="1">
    <source>
        <dbReference type="SAM" id="MobiDB-lite"/>
    </source>
</evidence>
<feature type="compositionally biased region" description="Gly residues" evidence="1">
    <location>
        <begin position="28"/>
        <end position="38"/>
    </location>
</feature>
<sequence>MTVVNNWWFEGSGYLTDAETELAAGIAEPGGGRAGEGQGQEAAGPLAGHVLRPDRQAPLGDRLDEDGRRGHDQVGQVVVRAVQGELRVVAW</sequence>
<keyword evidence="3" id="KW-1185">Reference proteome</keyword>
<accession>A0ABS4PV95</accession>
<feature type="compositionally biased region" description="Basic and acidic residues" evidence="1">
    <location>
        <begin position="51"/>
        <end position="71"/>
    </location>
</feature>
<dbReference type="RefSeq" id="WP_209666078.1">
    <property type="nucleotide sequence ID" value="NZ_JAGGMS010000001.1"/>
</dbReference>
<dbReference type="EMBL" id="JAGGMS010000001">
    <property type="protein sequence ID" value="MBP2182825.1"/>
    <property type="molecule type" value="Genomic_DNA"/>
</dbReference>
<gene>
    <name evidence="2" type="ORF">JOM49_004351</name>
</gene>
<evidence type="ECO:0000313" key="2">
    <source>
        <dbReference type="EMBL" id="MBP2182825.1"/>
    </source>
</evidence>
<reference evidence="2 3" key="1">
    <citation type="submission" date="2021-03" db="EMBL/GenBank/DDBJ databases">
        <title>Sequencing the genomes of 1000 actinobacteria strains.</title>
        <authorList>
            <person name="Klenk H.-P."/>
        </authorList>
    </citation>
    <scope>NUCLEOTIDE SEQUENCE [LARGE SCALE GENOMIC DNA]</scope>
    <source>
        <strain evidence="2 3">DSM 45510</strain>
    </source>
</reference>
<organism evidence="2 3">
    <name type="scientific">Amycolatopsis magusensis</name>
    <dbReference type="NCBI Taxonomy" id="882444"/>
    <lineage>
        <taxon>Bacteria</taxon>
        <taxon>Bacillati</taxon>
        <taxon>Actinomycetota</taxon>
        <taxon>Actinomycetes</taxon>
        <taxon>Pseudonocardiales</taxon>
        <taxon>Pseudonocardiaceae</taxon>
        <taxon>Amycolatopsis</taxon>
    </lineage>
</organism>
<comment type="caution">
    <text evidence="2">The sequence shown here is derived from an EMBL/GenBank/DDBJ whole genome shotgun (WGS) entry which is preliminary data.</text>
</comment>
<name>A0ABS4PV95_9PSEU</name>
<proteinExistence type="predicted"/>
<feature type="compositionally biased region" description="Low complexity" evidence="1">
    <location>
        <begin position="39"/>
        <end position="48"/>
    </location>
</feature>